<sequence>MPGIHVELLNVVPILASPGAPAPFIPSNAGSSTAGDIRKTAKNGLHVLRQLEQQCHLRLTAFLTMVLGVPTLEQIYELTSPGNEDGWNKYQTTLSSRLANVTVVSSLVLATTSAFLTTEPPTTIVNWLHPMPYVTLIAAFCAGFLSVGSGIFLYFVIVNTKPTRLRRLLFHPVRLTMGMVLMATPTLFLAASGGSVMVSMCGAVWLGDNIVAKIGLVATFVIWGLMTLASILCMLV</sequence>
<keyword evidence="1" id="KW-0812">Transmembrane</keyword>
<accession>A0ABR3J2H3</accession>
<reference evidence="3" key="1">
    <citation type="submission" date="2024-06" db="EMBL/GenBank/DDBJ databases">
        <title>Multi-omics analyses provide insights into the biosynthesis of the anticancer antibiotic pleurotin in Hohenbuehelia grisea.</title>
        <authorList>
            <person name="Weaver J.A."/>
            <person name="Alberti F."/>
        </authorList>
    </citation>
    <scope>NUCLEOTIDE SEQUENCE [LARGE SCALE GENOMIC DNA]</scope>
    <source>
        <strain evidence="3">T-177</strain>
    </source>
</reference>
<protein>
    <submittedName>
        <fullName evidence="2">Uncharacterized protein</fullName>
    </submittedName>
</protein>
<evidence type="ECO:0000313" key="3">
    <source>
        <dbReference type="Proteomes" id="UP001556367"/>
    </source>
</evidence>
<evidence type="ECO:0000313" key="2">
    <source>
        <dbReference type="EMBL" id="KAL0949767.1"/>
    </source>
</evidence>
<proteinExistence type="predicted"/>
<feature type="transmembrane region" description="Helical" evidence="1">
    <location>
        <begin position="136"/>
        <end position="158"/>
    </location>
</feature>
<dbReference type="EMBL" id="JASNQZ010000012">
    <property type="protein sequence ID" value="KAL0949767.1"/>
    <property type="molecule type" value="Genomic_DNA"/>
</dbReference>
<name>A0ABR3J2H3_9AGAR</name>
<feature type="transmembrane region" description="Helical" evidence="1">
    <location>
        <begin position="211"/>
        <end position="235"/>
    </location>
</feature>
<dbReference type="Proteomes" id="UP001556367">
    <property type="component" value="Unassembled WGS sequence"/>
</dbReference>
<keyword evidence="1" id="KW-0472">Membrane</keyword>
<organism evidence="2 3">
    <name type="scientific">Hohenbuehelia grisea</name>
    <dbReference type="NCBI Taxonomy" id="104357"/>
    <lineage>
        <taxon>Eukaryota</taxon>
        <taxon>Fungi</taxon>
        <taxon>Dikarya</taxon>
        <taxon>Basidiomycota</taxon>
        <taxon>Agaricomycotina</taxon>
        <taxon>Agaricomycetes</taxon>
        <taxon>Agaricomycetidae</taxon>
        <taxon>Agaricales</taxon>
        <taxon>Pleurotineae</taxon>
        <taxon>Pleurotaceae</taxon>
        <taxon>Hohenbuehelia</taxon>
    </lineage>
</organism>
<feature type="transmembrane region" description="Helical" evidence="1">
    <location>
        <begin position="98"/>
        <end position="116"/>
    </location>
</feature>
<comment type="caution">
    <text evidence="2">The sequence shown here is derived from an EMBL/GenBank/DDBJ whole genome shotgun (WGS) entry which is preliminary data.</text>
</comment>
<keyword evidence="1" id="KW-1133">Transmembrane helix</keyword>
<feature type="transmembrane region" description="Helical" evidence="1">
    <location>
        <begin position="179"/>
        <end position="205"/>
    </location>
</feature>
<keyword evidence="3" id="KW-1185">Reference proteome</keyword>
<evidence type="ECO:0000256" key="1">
    <source>
        <dbReference type="SAM" id="Phobius"/>
    </source>
</evidence>
<gene>
    <name evidence="2" type="ORF">HGRIS_009806</name>
</gene>